<evidence type="ECO:0000259" key="1">
    <source>
        <dbReference type="Pfam" id="PF24316"/>
    </source>
</evidence>
<evidence type="ECO:0000313" key="2">
    <source>
        <dbReference type="EMBL" id="MDO6404948.1"/>
    </source>
</evidence>
<accession>A0AAP9H902</accession>
<dbReference type="EMBL" id="CP024636">
    <property type="protein sequence ID" value="QGR08752.1"/>
    <property type="molecule type" value="Genomic_DNA"/>
</dbReference>
<dbReference type="AlphaFoldDB" id="A0AAP9H902"/>
<evidence type="ECO:0000313" key="3">
    <source>
        <dbReference type="EMBL" id="QGR08752.1"/>
    </source>
</evidence>
<dbReference type="Pfam" id="PF24316">
    <property type="entry name" value="Tli3"/>
    <property type="match status" value="1"/>
</dbReference>
<reference evidence="4" key="1">
    <citation type="submission" date="2017-11" db="EMBL/GenBank/DDBJ databases">
        <title>Genome sequence of Pantoea sp. MSR2.</title>
        <authorList>
            <person name="Nascimento F.X."/>
        </authorList>
    </citation>
    <scope>NUCLEOTIDE SEQUENCE [LARGE SCALE GENOMIC DNA]</scope>
    <source>
        <strain evidence="4">MSR2</strain>
    </source>
</reference>
<evidence type="ECO:0000313" key="4">
    <source>
        <dbReference type="Proteomes" id="UP000424872"/>
    </source>
</evidence>
<sequence length="247" mass="28685">MLKYIKGFTSTIVVVALFMISGCQHNLLKPRQKPVQVVYRFDDHRWLELKGYNCEGELWFVDQQRGIRSEIWSQFYRIFTKPYINASERYIAVPNWGEAGFVVSKDYGKTWQNASIKGEEDNGSNAPKYDDIVSATIINDQGFLLTRQGRIYMSSHPFDDPRLQPGGTGVDYVVEFRGRKIPHHIDAIRPAEGLDTSLWGREYIDPRILHRSVNQYYTNFQNLPDRIPEVKNYQGWTHMKCDLNAGL</sequence>
<proteinExistence type="predicted"/>
<evidence type="ECO:0000313" key="5">
    <source>
        <dbReference type="Proteomes" id="UP001171299"/>
    </source>
</evidence>
<reference evidence="2" key="3">
    <citation type="submission" date="2023-07" db="EMBL/GenBank/DDBJ databases">
        <title>The extreme plant-growth-promoting properties of Pantoea phytobeneficialis PF55 revealed by functional and genomic analysis.</title>
        <authorList>
            <person name="Nascimento F.X."/>
            <person name="Marcio R.J."/>
        </authorList>
    </citation>
    <scope>NUCLEOTIDE SEQUENCE</scope>
    <source>
        <strain evidence="2">PF55</strain>
    </source>
</reference>
<dbReference type="KEGG" id="ppho:CTZ24_14080"/>
<protein>
    <recommendedName>
        <fullName evidence="1">Tli3-like domain-containing protein</fullName>
    </recommendedName>
</protein>
<dbReference type="RefSeq" id="WP_208725560.1">
    <property type="nucleotide sequence ID" value="NZ_CP024636.1"/>
</dbReference>
<gene>
    <name evidence="3" type="ORF">CTZ24_14080</name>
    <name evidence="2" type="ORF">Q3404_00010</name>
</gene>
<dbReference type="InterPro" id="IPR057562">
    <property type="entry name" value="Tli3-like_dom"/>
</dbReference>
<dbReference type="Proteomes" id="UP000424872">
    <property type="component" value="Chromosome"/>
</dbReference>
<keyword evidence="5" id="KW-1185">Reference proteome</keyword>
<reference evidence="3" key="2">
    <citation type="journal article" date="2020" name="Environ. Microbiol.">
        <title>The extreme plant-growth-promoting properties of Pantoea phytobeneficialis MSR2 revealed by functional and genomic analysis.</title>
        <authorList>
            <person name="Nascimento F.X."/>
            <person name="Hernandez A.G."/>
            <person name="Glick B.R."/>
            <person name="Rossi M.J."/>
        </authorList>
    </citation>
    <scope>NUCLEOTIDE SEQUENCE</scope>
    <source>
        <strain evidence="3">MSR2</strain>
    </source>
</reference>
<feature type="domain" description="Tli3-like" evidence="1">
    <location>
        <begin position="32"/>
        <end position="132"/>
    </location>
</feature>
<name>A0AAP9H902_9GAMM</name>
<dbReference type="PROSITE" id="PS51257">
    <property type="entry name" value="PROKAR_LIPOPROTEIN"/>
    <property type="match status" value="1"/>
</dbReference>
<dbReference type="EMBL" id="JAUOOM010000001">
    <property type="protein sequence ID" value="MDO6404948.1"/>
    <property type="molecule type" value="Genomic_DNA"/>
</dbReference>
<dbReference type="Proteomes" id="UP001171299">
    <property type="component" value="Unassembled WGS sequence"/>
</dbReference>
<organism evidence="3 4">
    <name type="scientific">Pantoea phytobeneficialis</name>
    <dbReference type="NCBI Taxonomy" id="2052056"/>
    <lineage>
        <taxon>Bacteria</taxon>
        <taxon>Pseudomonadati</taxon>
        <taxon>Pseudomonadota</taxon>
        <taxon>Gammaproteobacteria</taxon>
        <taxon>Enterobacterales</taxon>
        <taxon>Erwiniaceae</taxon>
        <taxon>Pantoea</taxon>
    </lineage>
</organism>